<dbReference type="InterPro" id="IPR027417">
    <property type="entry name" value="P-loop_NTPase"/>
</dbReference>
<dbReference type="NCBIfam" id="NF005378">
    <property type="entry name" value="PRK06921.1"/>
    <property type="match status" value="1"/>
</dbReference>
<keyword evidence="3" id="KW-1185">Reference proteome</keyword>
<dbReference type="PANTHER" id="PTHR30050">
    <property type="entry name" value="CHROMOSOMAL REPLICATION INITIATOR PROTEIN DNAA"/>
    <property type="match status" value="1"/>
</dbReference>
<evidence type="ECO:0000259" key="1">
    <source>
        <dbReference type="Pfam" id="PF00308"/>
    </source>
</evidence>
<accession>A0ABW5Y4Y8</accession>
<evidence type="ECO:0000313" key="2">
    <source>
        <dbReference type="EMBL" id="MFD2870355.1"/>
    </source>
</evidence>
<dbReference type="EMBL" id="JBHUOR010000138">
    <property type="protein sequence ID" value="MFD2870355.1"/>
    <property type="molecule type" value="Genomic_DNA"/>
</dbReference>
<evidence type="ECO:0000313" key="3">
    <source>
        <dbReference type="Proteomes" id="UP001597568"/>
    </source>
</evidence>
<name>A0ABW5Y4Y8_9BACL</name>
<dbReference type="CDD" id="cd00009">
    <property type="entry name" value="AAA"/>
    <property type="match status" value="1"/>
</dbReference>
<reference evidence="3" key="1">
    <citation type="journal article" date="2019" name="Int. J. Syst. Evol. Microbiol.">
        <title>The Global Catalogue of Microorganisms (GCM) 10K type strain sequencing project: providing services to taxonomists for standard genome sequencing and annotation.</title>
        <authorList>
            <consortium name="The Broad Institute Genomics Platform"/>
            <consortium name="The Broad Institute Genome Sequencing Center for Infectious Disease"/>
            <person name="Wu L."/>
            <person name="Ma J."/>
        </authorList>
    </citation>
    <scope>NUCLEOTIDE SEQUENCE [LARGE SCALE GENOMIC DNA]</scope>
    <source>
        <strain evidence="3">KCTC 33522</strain>
    </source>
</reference>
<protein>
    <submittedName>
        <fullName evidence="2">DnaA ATPase domain-containing protein</fullName>
    </submittedName>
</protein>
<dbReference type="Proteomes" id="UP001597568">
    <property type="component" value="Unassembled WGS sequence"/>
</dbReference>
<gene>
    <name evidence="2" type="ORF">ACFSY7_17825</name>
</gene>
<feature type="domain" description="Chromosomal replication initiator protein DnaA ATPAse" evidence="1">
    <location>
        <begin position="127"/>
        <end position="273"/>
    </location>
</feature>
<dbReference type="Pfam" id="PF00308">
    <property type="entry name" value="Bac_DnaA"/>
    <property type="match status" value="1"/>
</dbReference>
<dbReference type="RefSeq" id="WP_380148990.1">
    <property type="nucleotide sequence ID" value="NZ_JBHUOR010000138.1"/>
</dbReference>
<proteinExistence type="predicted"/>
<dbReference type="Gene3D" id="3.40.50.300">
    <property type="entry name" value="P-loop containing nucleotide triphosphate hydrolases"/>
    <property type="match status" value="1"/>
</dbReference>
<organism evidence="2 3">
    <name type="scientific">Kurthia populi</name>
    <dbReference type="NCBI Taxonomy" id="1562132"/>
    <lineage>
        <taxon>Bacteria</taxon>
        <taxon>Bacillati</taxon>
        <taxon>Bacillota</taxon>
        <taxon>Bacilli</taxon>
        <taxon>Bacillales</taxon>
        <taxon>Caryophanaceae</taxon>
        <taxon>Kurthia</taxon>
    </lineage>
</organism>
<dbReference type="PANTHER" id="PTHR30050:SF10">
    <property type="entry name" value="PHAGE-LIKE ELEMENT PBSX PROTEIN XKDC"/>
    <property type="match status" value="1"/>
</dbReference>
<dbReference type="SUPFAM" id="SSF52540">
    <property type="entry name" value="P-loop containing nucleoside triphosphate hydrolases"/>
    <property type="match status" value="1"/>
</dbReference>
<comment type="caution">
    <text evidence="2">The sequence shown here is derived from an EMBL/GenBank/DDBJ whole genome shotgun (WGS) entry which is preliminary data.</text>
</comment>
<sequence>MKTFEEVMVALQEKAHQVSEDSAQIEYKCNVCKDEGGWIEECEPVTFYSTIEKDADGKAVLDEFNKPVYKRQPMKNENWVSCSCQQQKQIERLIANSQITSEFQKKGFKNFDIEGHAPIISKMRNEALKYYNNFAEIRNEMENSIALVGQVGSGKTHLLSAIANGLLQQNISVMYFPFAEVMEKMRENEFALKDKIIHQAQQADVWFLDDLFKPVTKMVNGKTTKVPRASEWAQERMYEIINYRYLNKKSILLSCELDFEMLLQINDAIGSRLFEMCSSYLVTIAEDPFLNHRLRKVYHA</sequence>
<dbReference type="InterPro" id="IPR013317">
    <property type="entry name" value="DnaA_dom"/>
</dbReference>